<gene>
    <name evidence="5" type="ORF">TeGR_g929</name>
</gene>
<dbReference type="PANTHER" id="PTHR44329">
    <property type="entry name" value="SERINE/THREONINE-PROTEIN KINASE TNNI3K-RELATED"/>
    <property type="match status" value="1"/>
</dbReference>
<dbReference type="InterPro" id="IPR051681">
    <property type="entry name" value="Ser/Thr_Kinases-Pseudokinases"/>
</dbReference>
<dbReference type="SUPFAM" id="SSF48403">
    <property type="entry name" value="Ankyrin repeat"/>
    <property type="match status" value="1"/>
</dbReference>
<dbReference type="SMART" id="SM00248">
    <property type="entry name" value="ANK"/>
    <property type="match status" value="2"/>
</dbReference>
<dbReference type="Pfam" id="PF07714">
    <property type="entry name" value="PK_Tyr_Ser-Thr"/>
    <property type="match status" value="1"/>
</dbReference>
<dbReference type="EMBL" id="BRYB01000019">
    <property type="protein sequence ID" value="GMI20645.1"/>
    <property type="molecule type" value="Genomic_DNA"/>
</dbReference>
<dbReference type="Gene3D" id="1.10.510.10">
    <property type="entry name" value="Transferase(Phosphotransferase) domain 1"/>
    <property type="match status" value="1"/>
</dbReference>
<dbReference type="InterPro" id="IPR008271">
    <property type="entry name" value="Ser/Thr_kinase_AS"/>
</dbReference>
<dbReference type="PRINTS" id="PR00109">
    <property type="entry name" value="TYRKINASE"/>
</dbReference>
<dbReference type="PROSITE" id="PS50297">
    <property type="entry name" value="ANK_REP_REGION"/>
    <property type="match status" value="1"/>
</dbReference>
<evidence type="ECO:0000313" key="6">
    <source>
        <dbReference type="Proteomes" id="UP001165060"/>
    </source>
</evidence>
<dbReference type="SUPFAM" id="SSF56112">
    <property type="entry name" value="Protein kinase-like (PK-like)"/>
    <property type="match status" value="1"/>
</dbReference>
<organism evidence="5 6">
    <name type="scientific">Tetraparma gracilis</name>
    <dbReference type="NCBI Taxonomy" id="2962635"/>
    <lineage>
        <taxon>Eukaryota</taxon>
        <taxon>Sar</taxon>
        <taxon>Stramenopiles</taxon>
        <taxon>Ochrophyta</taxon>
        <taxon>Bolidophyceae</taxon>
        <taxon>Parmales</taxon>
        <taxon>Triparmaceae</taxon>
        <taxon>Tetraparma</taxon>
    </lineage>
</organism>
<protein>
    <recommendedName>
        <fullName evidence="4">Protein kinase domain-containing protein</fullName>
    </recommendedName>
</protein>
<comment type="similarity">
    <text evidence="1">Belongs to the protein kinase superfamily. TKL Ser/Thr protein kinase family.</text>
</comment>
<sequence>MAAVIQGVACVITDLGDEVPILAELIALTSRILAALESMEASDAYARSVKIDMDRANSTLGRFDGMKVNKDVMSKLEQLKLLMVKISEHVAKWANKSTMKKMWNNKSYRDKFDQDRALLAACLDALSRSIQVDTNLGVKEMRLAQEDMLRLAEENNKIANAISGQVTDLKGLVTRSTACHTAREKRASLAGSMEIDDAMVTRHEEKPFAKGSFGLVFRITYERTVMVAKVINLEDEPVRMHEKIKEQYAAEVALMAGLRSTNIVSIYGAITTRPGELAIIMEYCEMGTLRSFLDALREEGKGLTIDDLINFIEDVASGMCYLHSKDVVHMDLKTLNVLISRHTDGSKRCKVADFGQSKSASLSTQATNKRGGTGTVAYNAPETFDNKVELTGKADVYSYAIILWECMTTGVPWEGVPLHQLTMQVCFKDERPPVNGGMHAGVRRLMEICWVKDPRDRPNFATVLKDVGALEGRAVAGGGGLKAKGGSARALLNKVKKDDSFTERVASNLARVEKEKDDLAREKEALTKRIKDMEEAETRRKRADIANKLARAKEEAAKEEAMKKAAKKEEADAAAKAKSEKARFEAEAQAQAWRKKEEDAAAKDKRAAAERERAARSAKEEKERAEAVRRKKEERERAARSAKEEKERAEAVRRKKETKEEDVGHLGEELCVAARQGNVRRVTALIGAGADVNYQRIDGTEYLAPLHYAAKNEHVEVVVALLDAGADPNLGDEVGSRKSVKS</sequence>
<comment type="caution">
    <text evidence="5">The sequence shown here is derived from an EMBL/GenBank/DDBJ whole genome shotgun (WGS) entry which is preliminary data.</text>
</comment>
<dbReference type="InterPro" id="IPR036537">
    <property type="entry name" value="Adaptor_Cbl_N_dom_sf"/>
</dbReference>
<name>A0ABQ6M6S0_9STRA</name>
<dbReference type="InterPro" id="IPR000719">
    <property type="entry name" value="Prot_kinase_dom"/>
</dbReference>
<feature type="repeat" description="ANK" evidence="2">
    <location>
        <begin position="701"/>
        <end position="733"/>
    </location>
</feature>
<dbReference type="Gene3D" id="1.20.930.20">
    <property type="entry name" value="Adaptor protein Cbl, N-terminal domain"/>
    <property type="match status" value="1"/>
</dbReference>
<evidence type="ECO:0000256" key="3">
    <source>
        <dbReference type="SAM" id="MobiDB-lite"/>
    </source>
</evidence>
<dbReference type="Pfam" id="PF13637">
    <property type="entry name" value="Ank_4"/>
    <property type="match status" value="1"/>
</dbReference>
<evidence type="ECO:0000256" key="2">
    <source>
        <dbReference type="PROSITE-ProRule" id="PRU00023"/>
    </source>
</evidence>
<dbReference type="InterPro" id="IPR036770">
    <property type="entry name" value="Ankyrin_rpt-contain_sf"/>
</dbReference>
<keyword evidence="2" id="KW-0040">ANK repeat</keyword>
<proteinExistence type="inferred from homology"/>
<dbReference type="InterPro" id="IPR002110">
    <property type="entry name" value="Ankyrin_rpt"/>
</dbReference>
<dbReference type="PROSITE" id="PS50011">
    <property type="entry name" value="PROTEIN_KINASE_DOM"/>
    <property type="match status" value="1"/>
</dbReference>
<dbReference type="InterPro" id="IPR001245">
    <property type="entry name" value="Ser-Thr/Tyr_kinase_cat_dom"/>
</dbReference>
<reference evidence="5 6" key="1">
    <citation type="journal article" date="2023" name="Commun. Biol.">
        <title>Genome analysis of Parmales, the sister group of diatoms, reveals the evolutionary specialization of diatoms from phago-mixotrophs to photoautotrophs.</title>
        <authorList>
            <person name="Ban H."/>
            <person name="Sato S."/>
            <person name="Yoshikawa S."/>
            <person name="Yamada K."/>
            <person name="Nakamura Y."/>
            <person name="Ichinomiya M."/>
            <person name="Sato N."/>
            <person name="Blanc-Mathieu R."/>
            <person name="Endo H."/>
            <person name="Kuwata A."/>
            <person name="Ogata H."/>
        </authorList>
    </citation>
    <scope>NUCLEOTIDE SEQUENCE [LARGE SCALE GENOMIC DNA]</scope>
</reference>
<dbReference type="Gene3D" id="1.25.40.20">
    <property type="entry name" value="Ankyrin repeat-containing domain"/>
    <property type="match status" value="1"/>
</dbReference>
<feature type="domain" description="Protein kinase" evidence="4">
    <location>
        <begin position="202"/>
        <end position="470"/>
    </location>
</feature>
<feature type="compositionally biased region" description="Basic and acidic residues" evidence="3">
    <location>
        <begin position="594"/>
        <end position="664"/>
    </location>
</feature>
<dbReference type="PROSITE" id="PS50088">
    <property type="entry name" value="ANK_REPEAT"/>
    <property type="match status" value="1"/>
</dbReference>
<dbReference type="Proteomes" id="UP001165060">
    <property type="component" value="Unassembled WGS sequence"/>
</dbReference>
<evidence type="ECO:0000256" key="1">
    <source>
        <dbReference type="ARBA" id="ARBA00005843"/>
    </source>
</evidence>
<dbReference type="SMART" id="SM00220">
    <property type="entry name" value="S_TKc"/>
    <property type="match status" value="1"/>
</dbReference>
<keyword evidence="6" id="KW-1185">Reference proteome</keyword>
<dbReference type="PANTHER" id="PTHR44329:SF289">
    <property type="entry name" value="SERINE_THREONINE-PROTEIN KINASE VIK"/>
    <property type="match status" value="1"/>
</dbReference>
<evidence type="ECO:0000313" key="5">
    <source>
        <dbReference type="EMBL" id="GMI20645.1"/>
    </source>
</evidence>
<dbReference type="PROSITE" id="PS00108">
    <property type="entry name" value="PROTEIN_KINASE_ST"/>
    <property type="match status" value="1"/>
</dbReference>
<dbReference type="InterPro" id="IPR011009">
    <property type="entry name" value="Kinase-like_dom_sf"/>
</dbReference>
<feature type="region of interest" description="Disordered" evidence="3">
    <location>
        <begin position="580"/>
        <end position="664"/>
    </location>
</feature>
<evidence type="ECO:0000259" key="4">
    <source>
        <dbReference type="PROSITE" id="PS50011"/>
    </source>
</evidence>
<accession>A0ABQ6M6S0</accession>